<keyword evidence="1" id="KW-0732">Signal</keyword>
<dbReference type="CDD" id="cd05381">
    <property type="entry name" value="CAP_PR-1"/>
    <property type="match status" value="1"/>
</dbReference>
<protein>
    <recommendedName>
        <fullName evidence="2">SCP domain-containing protein</fullName>
    </recommendedName>
</protein>
<proteinExistence type="predicted"/>
<dbReference type="EMBL" id="CABITT030000007">
    <property type="protein sequence ID" value="VVB10493.1"/>
    <property type="molecule type" value="Genomic_DNA"/>
</dbReference>
<dbReference type="SUPFAM" id="SSF55797">
    <property type="entry name" value="PR-1-like"/>
    <property type="match status" value="1"/>
</dbReference>
<organism evidence="3 4">
    <name type="scientific">Arabis nemorensis</name>
    <dbReference type="NCBI Taxonomy" id="586526"/>
    <lineage>
        <taxon>Eukaryota</taxon>
        <taxon>Viridiplantae</taxon>
        <taxon>Streptophyta</taxon>
        <taxon>Embryophyta</taxon>
        <taxon>Tracheophyta</taxon>
        <taxon>Spermatophyta</taxon>
        <taxon>Magnoliopsida</taxon>
        <taxon>eudicotyledons</taxon>
        <taxon>Gunneridae</taxon>
        <taxon>Pentapetalae</taxon>
        <taxon>rosids</taxon>
        <taxon>malvids</taxon>
        <taxon>Brassicales</taxon>
        <taxon>Brassicaceae</taxon>
        <taxon>Arabideae</taxon>
        <taxon>Arabis</taxon>
    </lineage>
</organism>
<dbReference type="InterPro" id="IPR014044">
    <property type="entry name" value="CAP_dom"/>
</dbReference>
<dbReference type="Proteomes" id="UP000489600">
    <property type="component" value="Unassembled WGS sequence"/>
</dbReference>
<keyword evidence="4" id="KW-1185">Reference proteome</keyword>
<dbReference type="PRINTS" id="PR00837">
    <property type="entry name" value="V5TPXLIKE"/>
</dbReference>
<dbReference type="FunFam" id="3.40.33.10:FF:000004">
    <property type="entry name" value="CAP, cysteine-rich secretory protein, antigen 5"/>
    <property type="match status" value="1"/>
</dbReference>
<evidence type="ECO:0000259" key="2">
    <source>
        <dbReference type="SMART" id="SM00198"/>
    </source>
</evidence>
<dbReference type="OrthoDB" id="1730477at2759"/>
<dbReference type="Gene3D" id="3.40.33.10">
    <property type="entry name" value="CAP"/>
    <property type="match status" value="1"/>
</dbReference>
<sequence>MKMFSSYHTFSLLAIALVLAFAVPLKAQNTAEDYLKAHNRARARVGVGPLVWNTTVADYALSYAKQRLDCRLILSNGPYGEVLVLGATDLSAEEAVTVMVNQGADYFYDTNTCREGKRCEAYKQVVWRKTVSLGCARVINCANGGSLTICNYDPAGNVAGERPF</sequence>
<dbReference type="SMART" id="SM00198">
    <property type="entry name" value="SCP"/>
    <property type="match status" value="1"/>
</dbReference>
<feature type="chain" id="PRO_5021758917" description="SCP domain-containing protein" evidence="1">
    <location>
        <begin position="28"/>
        <end position="164"/>
    </location>
</feature>
<evidence type="ECO:0000313" key="4">
    <source>
        <dbReference type="Proteomes" id="UP000489600"/>
    </source>
</evidence>
<gene>
    <name evidence="3" type="ORF">ANE_LOCUS20937</name>
</gene>
<feature type="domain" description="SCP" evidence="2">
    <location>
        <begin position="29"/>
        <end position="160"/>
    </location>
</feature>
<reference evidence="3" key="1">
    <citation type="submission" date="2019-07" db="EMBL/GenBank/DDBJ databases">
        <authorList>
            <person name="Dittberner H."/>
        </authorList>
    </citation>
    <scope>NUCLEOTIDE SEQUENCE [LARGE SCALE GENOMIC DNA]</scope>
</reference>
<dbReference type="InterPro" id="IPR001283">
    <property type="entry name" value="CRISP-related"/>
</dbReference>
<dbReference type="PANTHER" id="PTHR10334">
    <property type="entry name" value="CYSTEINE-RICH SECRETORY PROTEIN-RELATED"/>
    <property type="match status" value="1"/>
</dbReference>
<evidence type="ECO:0000256" key="1">
    <source>
        <dbReference type="SAM" id="SignalP"/>
    </source>
</evidence>
<dbReference type="Pfam" id="PF00188">
    <property type="entry name" value="CAP"/>
    <property type="match status" value="1"/>
</dbReference>
<accession>A0A565CA05</accession>
<name>A0A565CA05_9BRAS</name>
<dbReference type="InterPro" id="IPR035940">
    <property type="entry name" value="CAP_sf"/>
</dbReference>
<evidence type="ECO:0000313" key="3">
    <source>
        <dbReference type="EMBL" id="VVB10493.1"/>
    </source>
</evidence>
<feature type="signal peptide" evidence="1">
    <location>
        <begin position="1"/>
        <end position="27"/>
    </location>
</feature>
<dbReference type="AlphaFoldDB" id="A0A565CA05"/>
<comment type="caution">
    <text evidence="3">The sequence shown here is derived from an EMBL/GenBank/DDBJ whole genome shotgun (WGS) entry which is preliminary data.</text>
</comment>